<dbReference type="HOGENOM" id="CLU_965295_0_0_0"/>
<dbReference type="Gene3D" id="1.25.40.10">
    <property type="entry name" value="Tetratricopeptide repeat domain"/>
    <property type="match status" value="1"/>
</dbReference>
<keyword evidence="1" id="KW-0802">TPR repeat</keyword>
<comment type="caution">
    <text evidence="2">The sequence shown here is derived from an EMBL/GenBank/DDBJ whole genome shotgun (WGS) entry which is preliminary data.</text>
</comment>
<dbReference type="STRING" id="314230.DSM3645_28557"/>
<name>A3ZPD3_9BACT</name>
<gene>
    <name evidence="2" type="ORF">DSM3645_28557</name>
</gene>
<organism evidence="2 3">
    <name type="scientific">Blastopirellula marina DSM 3645</name>
    <dbReference type="NCBI Taxonomy" id="314230"/>
    <lineage>
        <taxon>Bacteria</taxon>
        <taxon>Pseudomonadati</taxon>
        <taxon>Planctomycetota</taxon>
        <taxon>Planctomycetia</taxon>
        <taxon>Pirellulales</taxon>
        <taxon>Pirellulaceae</taxon>
        <taxon>Blastopirellula</taxon>
    </lineage>
</organism>
<evidence type="ECO:0000256" key="1">
    <source>
        <dbReference type="PROSITE-ProRule" id="PRU00339"/>
    </source>
</evidence>
<dbReference type="SMART" id="SM00028">
    <property type="entry name" value="TPR"/>
    <property type="match status" value="3"/>
</dbReference>
<dbReference type="SUPFAM" id="SSF48452">
    <property type="entry name" value="TPR-like"/>
    <property type="match status" value="1"/>
</dbReference>
<dbReference type="EMBL" id="AANZ01000004">
    <property type="protein sequence ID" value="EAQ81611.1"/>
    <property type="molecule type" value="Genomic_DNA"/>
</dbReference>
<feature type="repeat" description="TPR" evidence="1">
    <location>
        <begin position="171"/>
        <end position="204"/>
    </location>
</feature>
<dbReference type="AlphaFoldDB" id="A3ZPD3"/>
<evidence type="ECO:0000313" key="2">
    <source>
        <dbReference type="EMBL" id="EAQ81611.1"/>
    </source>
</evidence>
<dbReference type="InterPro" id="IPR011990">
    <property type="entry name" value="TPR-like_helical_dom_sf"/>
</dbReference>
<reference evidence="2 3" key="1">
    <citation type="submission" date="2006-02" db="EMBL/GenBank/DDBJ databases">
        <authorList>
            <person name="Amann R."/>
            <person name="Ferriera S."/>
            <person name="Johnson J."/>
            <person name="Kravitz S."/>
            <person name="Halpern A."/>
            <person name="Remington K."/>
            <person name="Beeson K."/>
            <person name="Tran B."/>
            <person name="Rogers Y.-H."/>
            <person name="Friedman R."/>
            <person name="Venter J.C."/>
        </authorList>
    </citation>
    <scope>NUCLEOTIDE SEQUENCE [LARGE SCALE GENOMIC DNA]</scope>
    <source>
        <strain evidence="2 3">DSM 3645</strain>
    </source>
</reference>
<evidence type="ECO:0000313" key="3">
    <source>
        <dbReference type="Proteomes" id="UP000004358"/>
    </source>
</evidence>
<proteinExistence type="predicted"/>
<evidence type="ECO:0008006" key="4">
    <source>
        <dbReference type="Google" id="ProtNLM"/>
    </source>
</evidence>
<dbReference type="eggNOG" id="ENOG502ZURK">
    <property type="taxonomic scope" value="Bacteria"/>
</dbReference>
<accession>A3ZPD3</accession>
<dbReference type="InterPro" id="IPR019734">
    <property type="entry name" value="TPR_rpt"/>
</dbReference>
<dbReference type="PROSITE" id="PS50005">
    <property type="entry name" value="TPR"/>
    <property type="match status" value="1"/>
</dbReference>
<sequence>MRQESLDDGAVHGWQVATYDKPARRGWIPSSAITEFGQRVSELQATAVSLQAERLPASEIDTLPELILRQQNREIQTAWREIAIAVEENQKLPESERLPEPYFARAEIWAAVDNYSDSLQDYLTAIRYARQSGRDLLSYSDYFQRMYNVAEELEKMPVSAAGAESNAAAAAVKHYGAGLHRYFAGDIPAALAHFDNAVQLSPNKAIYWYLRGLTHRRVGDHARAQYDVLMGAAFEKTLPSWKQRALNGQLIRIQGESRQWLEAFRLGAAKNQLPNSPLIDASISRANP</sequence>
<dbReference type="Proteomes" id="UP000004358">
    <property type="component" value="Unassembled WGS sequence"/>
</dbReference>
<protein>
    <recommendedName>
        <fullName evidence="4">Tetratricopeptide repeat protein</fullName>
    </recommendedName>
</protein>